<dbReference type="EC" id="3.1.3.45" evidence="5"/>
<evidence type="ECO:0000313" key="13">
    <source>
        <dbReference type="Proteomes" id="UP000642144"/>
    </source>
</evidence>
<dbReference type="PIRSF" id="PIRSF006118">
    <property type="entry name" value="KDO8-P_Ptase"/>
    <property type="match status" value="1"/>
</dbReference>
<gene>
    <name evidence="12" type="ORF">GTP69_24470</name>
</gene>
<dbReference type="SFLD" id="SFLDG01136">
    <property type="entry name" value="C1.6:_Phosphoserine_Phosphatas"/>
    <property type="match status" value="1"/>
</dbReference>
<dbReference type="PANTHER" id="PTHR21485">
    <property type="entry name" value="HAD SUPERFAMILY MEMBERS CMAS AND KDSC"/>
    <property type="match status" value="1"/>
</dbReference>
<comment type="caution">
    <text evidence="12">The sequence shown here is derived from an EMBL/GenBank/DDBJ whole genome shotgun (WGS) entry which is preliminary data.</text>
</comment>
<accession>A0ABW9W6P6</accession>
<organism evidence="12 13">
    <name type="scientific">Duganella levis</name>
    <dbReference type="NCBI Taxonomy" id="2692169"/>
    <lineage>
        <taxon>Bacteria</taxon>
        <taxon>Pseudomonadati</taxon>
        <taxon>Pseudomonadota</taxon>
        <taxon>Betaproteobacteria</taxon>
        <taxon>Burkholderiales</taxon>
        <taxon>Oxalobacteraceae</taxon>
        <taxon>Telluria group</taxon>
        <taxon>Duganella</taxon>
    </lineage>
</organism>
<evidence type="ECO:0000256" key="9">
    <source>
        <dbReference type="ARBA" id="ARBA00022842"/>
    </source>
</evidence>
<comment type="subunit">
    <text evidence="4">Homotetramer.</text>
</comment>
<evidence type="ECO:0000256" key="8">
    <source>
        <dbReference type="ARBA" id="ARBA00022801"/>
    </source>
</evidence>
<evidence type="ECO:0000256" key="1">
    <source>
        <dbReference type="ARBA" id="ARBA00000898"/>
    </source>
</evidence>
<dbReference type="Proteomes" id="UP000642144">
    <property type="component" value="Unassembled WGS sequence"/>
</dbReference>
<dbReference type="InterPro" id="IPR023214">
    <property type="entry name" value="HAD_sf"/>
</dbReference>
<comment type="similarity">
    <text evidence="3">Belongs to the KdsC family.</text>
</comment>
<dbReference type="GO" id="GO:0016787">
    <property type="term" value="F:hydrolase activity"/>
    <property type="evidence" value="ECO:0007669"/>
    <property type="project" value="UniProtKB-KW"/>
</dbReference>
<dbReference type="SUPFAM" id="SSF56784">
    <property type="entry name" value="HAD-like"/>
    <property type="match status" value="1"/>
</dbReference>
<dbReference type="CDD" id="cd01630">
    <property type="entry name" value="HAD_KDO-like"/>
    <property type="match status" value="1"/>
</dbReference>
<reference evidence="12 13" key="1">
    <citation type="submission" date="2019-12" db="EMBL/GenBank/DDBJ databases">
        <title>Novel species isolated from a subtropical stream in China.</title>
        <authorList>
            <person name="Lu H."/>
        </authorList>
    </citation>
    <scope>NUCLEOTIDE SEQUENCE [LARGE SCALE GENOMIC DNA]</scope>
    <source>
        <strain evidence="12 13">CY42W</strain>
    </source>
</reference>
<comment type="cofactor">
    <cofactor evidence="2">
        <name>Mg(2+)</name>
        <dbReference type="ChEBI" id="CHEBI:18420"/>
    </cofactor>
</comment>
<keyword evidence="9" id="KW-0460">Magnesium</keyword>
<dbReference type="NCBIfam" id="TIGR01670">
    <property type="entry name" value="KdsC-phosphatas"/>
    <property type="match status" value="1"/>
</dbReference>
<protein>
    <recommendedName>
        <fullName evidence="6">3-deoxy-D-manno-octulosonate 8-phosphate phosphatase KdsC</fullName>
        <ecNumber evidence="5">3.1.3.45</ecNumber>
    </recommendedName>
    <alternativeName>
        <fullName evidence="11">KDO 8-P phosphatase</fullName>
    </alternativeName>
</protein>
<keyword evidence="13" id="KW-1185">Reference proteome</keyword>
<keyword evidence="7" id="KW-0479">Metal-binding</keyword>
<dbReference type="SFLD" id="SFLDG01138">
    <property type="entry name" value="C1.6.2:_Deoxy-d-mannose-octulo"/>
    <property type="match status" value="1"/>
</dbReference>
<evidence type="ECO:0000256" key="2">
    <source>
        <dbReference type="ARBA" id="ARBA00001946"/>
    </source>
</evidence>
<sequence length="176" mass="19064">MMTMTYLERAARVKLMIFDVDGVLTDGSLHYGADGEALKTFNVHDGLGIKLIQEAGIDTAIISARKSPQVIKRAADLGINHLHQGGHDKLTPFNALLEKTGLTAEQVGFIGDDVVDLPILTRVGFAVAVPNGRKEVLERAHHTTVAHGGRGAVREVCELLMHAQGSYERVMAQFLV</sequence>
<evidence type="ECO:0000256" key="7">
    <source>
        <dbReference type="ARBA" id="ARBA00022723"/>
    </source>
</evidence>
<evidence type="ECO:0000256" key="4">
    <source>
        <dbReference type="ARBA" id="ARBA00011881"/>
    </source>
</evidence>
<dbReference type="InterPro" id="IPR036412">
    <property type="entry name" value="HAD-like_sf"/>
</dbReference>
<keyword evidence="8 12" id="KW-0378">Hydrolase</keyword>
<evidence type="ECO:0000256" key="5">
    <source>
        <dbReference type="ARBA" id="ARBA00013066"/>
    </source>
</evidence>
<evidence type="ECO:0000256" key="3">
    <source>
        <dbReference type="ARBA" id="ARBA00005893"/>
    </source>
</evidence>
<comment type="catalytic activity">
    <reaction evidence="1">
        <text>3-deoxy-alpha-D-manno-2-octulosonate-8-phosphate + H2O = 3-deoxy-alpha-D-manno-oct-2-ulosonate + phosphate</text>
        <dbReference type="Rhea" id="RHEA:11500"/>
        <dbReference type="ChEBI" id="CHEBI:15377"/>
        <dbReference type="ChEBI" id="CHEBI:43474"/>
        <dbReference type="ChEBI" id="CHEBI:85985"/>
        <dbReference type="ChEBI" id="CHEBI:85986"/>
        <dbReference type="EC" id="3.1.3.45"/>
    </reaction>
</comment>
<proteinExistence type="inferred from homology"/>
<name>A0ABW9W6P6_9BURK</name>
<evidence type="ECO:0000256" key="10">
    <source>
        <dbReference type="ARBA" id="ARBA00022985"/>
    </source>
</evidence>
<dbReference type="InterPro" id="IPR010023">
    <property type="entry name" value="KdsC_fam"/>
</dbReference>
<dbReference type="InterPro" id="IPR050793">
    <property type="entry name" value="CMP-NeuNAc_synthase"/>
</dbReference>
<evidence type="ECO:0000313" key="12">
    <source>
        <dbReference type="EMBL" id="MYN29560.1"/>
    </source>
</evidence>
<evidence type="ECO:0000256" key="11">
    <source>
        <dbReference type="ARBA" id="ARBA00031051"/>
    </source>
</evidence>
<evidence type="ECO:0000256" key="6">
    <source>
        <dbReference type="ARBA" id="ARBA00020092"/>
    </source>
</evidence>
<dbReference type="Gene3D" id="3.40.50.1000">
    <property type="entry name" value="HAD superfamily/HAD-like"/>
    <property type="match status" value="1"/>
</dbReference>
<dbReference type="PANTHER" id="PTHR21485:SF6">
    <property type="entry name" value="N-ACYLNEURAMINATE CYTIDYLYLTRANSFERASE-RELATED"/>
    <property type="match status" value="1"/>
</dbReference>
<dbReference type="SFLD" id="SFLDS00003">
    <property type="entry name" value="Haloacid_Dehalogenase"/>
    <property type="match status" value="1"/>
</dbReference>
<dbReference type="Pfam" id="PF08282">
    <property type="entry name" value="Hydrolase_3"/>
    <property type="match status" value="1"/>
</dbReference>
<dbReference type="EMBL" id="WWCT01000024">
    <property type="protein sequence ID" value="MYN29560.1"/>
    <property type="molecule type" value="Genomic_DNA"/>
</dbReference>
<keyword evidence="10" id="KW-0448">Lipopolysaccharide biosynthesis</keyword>